<sequence length="460" mass="52283">MVRDLILNMKERDLSVEDKSNASVPVFDSLWGNIFDEDKEIDILICNIIIPEAYWSIIQYDNGELICRFTSAYMPNTSNFRIRLVALRNGKYYVFSNIRGEFGLPVNSYVLSKNIAAPISACMLPFIDIHGEFIVKMVQNSKSEVLDKAYIYSAKSTDLSINYSDDQASQLLTLCAPGKSYRYPTTGVGATKYLNCVVAHSDLQKVLEAQFDADKKPIQDADFDNETGKLDVLFSPEREEIDTDLEDVDNLNLQFFSLFTDEYVRRNVVLNGLSDTDFMELLNGYPYVLNILIFTDYTTTSSRIANTVVAGQFNGVGDIIPSDKYYIVSATLEANTIVMFDDEKEDEVKDAPIFIINDNDETRLYTALVEQPYWLTETCHKCFILKRRSTVKYMIRQDQFRQGKGLYIIPQTSANIKNMLGLVQDINTGRLLGIVSNSTNISDMTMDEITQHIYATQINQ</sequence>
<protein>
    <submittedName>
        <fullName evidence="1">Uncharacterized protein</fullName>
    </submittedName>
</protein>
<proteinExistence type="predicted"/>
<reference evidence="1" key="1">
    <citation type="journal article" date="2021" name="Proc. Natl. Acad. Sci. U.S.A.">
        <title>A Catalog of Tens of Thousands of Viruses from Human Metagenomes Reveals Hidden Associations with Chronic Diseases.</title>
        <authorList>
            <person name="Tisza M.J."/>
            <person name="Buck C.B."/>
        </authorList>
    </citation>
    <scope>NUCLEOTIDE SEQUENCE</scope>
    <source>
        <strain evidence="1">CtOCb13</strain>
    </source>
</reference>
<organism evidence="1">
    <name type="scientific">Siphoviridae sp. ctOCb13</name>
    <dbReference type="NCBI Taxonomy" id="2825477"/>
    <lineage>
        <taxon>Viruses</taxon>
        <taxon>Duplodnaviria</taxon>
        <taxon>Heunggongvirae</taxon>
        <taxon>Uroviricota</taxon>
        <taxon>Caudoviricetes</taxon>
    </lineage>
</organism>
<name>A0A8S5Q032_9CAUD</name>
<accession>A0A8S5Q032</accession>
<evidence type="ECO:0000313" key="1">
    <source>
        <dbReference type="EMBL" id="DAE12695.1"/>
    </source>
</evidence>
<dbReference type="EMBL" id="BK015555">
    <property type="protein sequence ID" value="DAE12695.1"/>
    <property type="molecule type" value="Genomic_DNA"/>
</dbReference>